<feature type="chain" id="PRO_5019012872" description="receptor protein-tyrosine kinase" evidence="9">
    <location>
        <begin position="26"/>
        <end position="129"/>
    </location>
</feature>
<evidence type="ECO:0000256" key="8">
    <source>
        <dbReference type="SAM" id="MobiDB-lite"/>
    </source>
</evidence>
<comment type="caution">
    <text evidence="11">The sequence shown here is derived from an EMBL/GenBank/DDBJ whole genome shotgun (WGS) entry which is preliminary data.</text>
</comment>
<evidence type="ECO:0000256" key="6">
    <source>
        <dbReference type="ARBA" id="ARBA00022840"/>
    </source>
</evidence>
<dbReference type="InterPro" id="IPR000719">
    <property type="entry name" value="Prot_kinase_dom"/>
</dbReference>
<dbReference type="OrthoDB" id="6502098at2759"/>
<evidence type="ECO:0000313" key="11">
    <source>
        <dbReference type="EMBL" id="RWS19036.1"/>
    </source>
</evidence>
<dbReference type="Pfam" id="PF07714">
    <property type="entry name" value="PK_Tyr_Ser-Thr"/>
    <property type="match status" value="1"/>
</dbReference>
<dbReference type="VEuPathDB" id="VectorBase:LDEU013004"/>
<dbReference type="STRING" id="299467.A0A443RUL9"/>
<keyword evidence="9" id="KW-0732">Signal</keyword>
<evidence type="ECO:0000256" key="4">
    <source>
        <dbReference type="ARBA" id="ARBA00022741"/>
    </source>
</evidence>
<dbReference type="InterPro" id="IPR011009">
    <property type="entry name" value="Kinase-like_dom_sf"/>
</dbReference>
<evidence type="ECO:0000256" key="7">
    <source>
        <dbReference type="ARBA" id="ARBA00023137"/>
    </source>
</evidence>
<dbReference type="EMBL" id="NCKV01030968">
    <property type="protein sequence ID" value="RWS19036.1"/>
    <property type="molecule type" value="Genomic_DNA"/>
</dbReference>
<dbReference type="GO" id="GO:0004714">
    <property type="term" value="F:transmembrane receptor protein tyrosine kinase activity"/>
    <property type="evidence" value="ECO:0007669"/>
    <property type="project" value="UniProtKB-EC"/>
</dbReference>
<keyword evidence="5 11" id="KW-0418">Kinase</keyword>
<sequence>MDGVFSTQSDIWSFGVLLWEVLTLGQQPYPARTNVQVLNFVRSGGRPDIPNNCPKELVRLLNQCWHFESESRPTFALCLKRLVQIKATLPPHLDIVVTAVDNRVYSQTNRGFDNPGYKEDESAKTTLVS</sequence>
<dbReference type="PROSITE" id="PS50011">
    <property type="entry name" value="PROTEIN_KINASE_DOM"/>
    <property type="match status" value="1"/>
</dbReference>
<reference evidence="11 12" key="1">
    <citation type="journal article" date="2018" name="Gigascience">
        <title>Genomes of trombidid mites reveal novel predicted allergens and laterally-transferred genes associated with secondary metabolism.</title>
        <authorList>
            <person name="Dong X."/>
            <person name="Chaisiri K."/>
            <person name="Xia D."/>
            <person name="Armstrong S.D."/>
            <person name="Fang Y."/>
            <person name="Donnelly M.J."/>
            <person name="Kadowaki T."/>
            <person name="McGarry J.W."/>
            <person name="Darby A.C."/>
            <person name="Makepeace B.L."/>
        </authorList>
    </citation>
    <scope>NUCLEOTIDE SEQUENCE [LARGE SCALE GENOMIC DNA]</scope>
    <source>
        <strain evidence="11">UoL-UT</strain>
    </source>
</reference>
<dbReference type="GO" id="GO:0005524">
    <property type="term" value="F:ATP binding"/>
    <property type="evidence" value="ECO:0007669"/>
    <property type="project" value="UniProtKB-KW"/>
</dbReference>
<evidence type="ECO:0000256" key="2">
    <source>
        <dbReference type="ARBA" id="ARBA00022553"/>
    </source>
</evidence>
<gene>
    <name evidence="11" type="ORF">B4U80_05758</name>
</gene>
<dbReference type="PANTHER" id="PTHR24416">
    <property type="entry name" value="TYROSINE-PROTEIN KINASE RECEPTOR"/>
    <property type="match status" value="1"/>
</dbReference>
<evidence type="ECO:0000256" key="5">
    <source>
        <dbReference type="ARBA" id="ARBA00022777"/>
    </source>
</evidence>
<dbReference type="GO" id="GO:0032006">
    <property type="term" value="P:regulation of TOR signaling"/>
    <property type="evidence" value="ECO:0007669"/>
    <property type="project" value="TreeGrafter"/>
</dbReference>
<proteinExistence type="predicted"/>
<evidence type="ECO:0000256" key="1">
    <source>
        <dbReference type="ARBA" id="ARBA00011902"/>
    </source>
</evidence>
<evidence type="ECO:0000256" key="9">
    <source>
        <dbReference type="SAM" id="SignalP"/>
    </source>
</evidence>
<dbReference type="SMART" id="SM00219">
    <property type="entry name" value="TyrKc"/>
    <property type="match status" value="1"/>
</dbReference>
<feature type="signal peptide" evidence="9">
    <location>
        <begin position="1"/>
        <end position="25"/>
    </location>
</feature>
<dbReference type="Proteomes" id="UP000288716">
    <property type="component" value="Unassembled WGS sequence"/>
</dbReference>
<feature type="domain" description="Protein kinase" evidence="10">
    <location>
        <begin position="1"/>
        <end position="89"/>
    </location>
</feature>
<dbReference type="InterPro" id="IPR050122">
    <property type="entry name" value="RTK"/>
</dbReference>
<dbReference type="GO" id="GO:0007169">
    <property type="term" value="P:cell surface receptor protein tyrosine kinase signaling pathway"/>
    <property type="evidence" value="ECO:0007669"/>
    <property type="project" value="TreeGrafter"/>
</dbReference>
<dbReference type="PRINTS" id="PR00109">
    <property type="entry name" value="TYRKINASE"/>
</dbReference>
<keyword evidence="4" id="KW-0547">Nucleotide-binding</keyword>
<protein>
    <recommendedName>
        <fullName evidence="1">receptor protein-tyrosine kinase</fullName>
        <ecNumber evidence="1">2.7.10.1</ecNumber>
    </recommendedName>
</protein>
<feature type="region of interest" description="Disordered" evidence="8">
    <location>
        <begin position="110"/>
        <end position="129"/>
    </location>
</feature>
<dbReference type="PANTHER" id="PTHR24416:SF527">
    <property type="entry name" value="PROTO-ONCOGENE TYROSINE-PROTEIN KINASE ROS"/>
    <property type="match status" value="1"/>
</dbReference>
<accession>A0A443RUL9</accession>
<dbReference type="Gene3D" id="1.10.510.10">
    <property type="entry name" value="Transferase(Phosphotransferase) domain 1"/>
    <property type="match status" value="1"/>
</dbReference>
<keyword evidence="12" id="KW-1185">Reference proteome</keyword>
<keyword evidence="7" id="KW-0829">Tyrosine-protein kinase</keyword>
<dbReference type="InterPro" id="IPR020635">
    <property type="entry name" value="Tyr_kinase_cat_dom"/>
</dbReference>
<dbReference type="AlphaFoldDB" id="A0A443RUL9"/>
<dbReference type="InterPro" id="IPR001245">
    <property type="entry name" value="Ser-Thr/Tyr_kinase_cat_dom"/>
</dbReference>
<dbReference type="GO" id="GO:0043235">
    <property type="term" value="C:receptor complex"/>
    <property type="evidence" value="ECO:0007669"/>
    <property type="project" value="TreeGrafter"/>
</dbReference>
<keyword evidence="6" id="KW-0067">ATP-binding</keyword>
<dbReference type="SUPFAM" id="SSF56112">
    <property type="entry name" value="Protein kinase-like (PK-like)"/>
    <property type="match status" value="1"/>
</dbReference>
<evidence type="ECO:0000259" key="10">
    <source>
        <dbReference type="PROSITE" id="PS50011"/>
    </source>
</evidence>
<organism evidence="11 12">
    <name type="scientific">Leptotrombidium deliense</name>
    <dbReference type="NCBI Taxonomy" id="299467"/>
    <lineage>
        <taxon>Eukaryota</taxon>
        <taxon>Metazoa</taxon>
        <taxon>Ecdysozoa</taxon>
        <taxon>Arthropoda</taxon>
        <taxon>Chelicerata</taxon>
        <taxon>Arachnida</taxon>
        <taxon>Acari</taxon>
        <taxon>Acariformes</taxon>
        <taxon>Trombidiformes</taxon>
        <taxon>Prostigmata</taxon>
        <taxon>Anystina</taxon>
        <taxon>Parasitengona</taxon>
        <taxon>Trombiculoidea</taxon>
        <taxon>Trombiculidae</taxon>
        <taxon>Leptotrombidium</taxon>
    </lineage>
</organism>
<name>A0A443RUL9_9ACAR</name>
<dbReference type="GO" id="GO:0005886">
    <property type="term" value="C:plasma membrane"/>
    <property type="evidence" value="ECO:0007669"/>
    <property type="project" value="TreeGrafter"/>
</dbReference>
<keyword evidence="2" id="KW-0597">Phosphoprotein</keyword>
<evidence type="ECO:0000256" key="3">
    <source>
        <dbReference type="ARBA" id="ARBA00022679"/>
    </source>
</evidence>
<dbReference type="EC" id="2.7.10.1" evidence="1"/>
<evidence type="ECO:0000313" key="12">
    <source>
        <dbReference type="Proteomes" id="UP000288716"/>
    </source>
</evidence>
<keyword evidence="3" id="KW-0808">Transferase</keyword>